<evidence type="ECO:0008006" key="4">
    <source>
        <dbReference type="Google" id="ProtNLM"/>
    </source>
</evidence>
<feature type="compositionally biased region" description="Polar residues" evidence="1">
    <location>
        <begin position="182"/>
        <end position="191"/>
    </location>
</feature>
<evidence type="ECO:0000313" key="2">
    <source>
        <dbReference type="EMBL" id="KAL3659135.1"/>
    </source>
</evidence>
<dbReference type="Proteomes" id="UP001632037">
    <property type="component" value="Unassembled WGS sequence"/>
</dbReference>
<comment type="caution">
    <text evidence="2">The sequence shown here is derived from an EMBL/GenBank/DDBJ whole genome shotgun (WGS) entry which is preliminary data.</text>
</comment>
<proteinExistence type="predicted"/>
<accession>A0ABD3EZ28</accession>
<gene>
    <name evidence="2" type="ORF">V7S43_015715</name>
</gene>
<dbReference type="EMBL" id="JBIMZQ010000048">
    <property type="protein sequence ID" value="KAL3659135.1"/>
    <property type="molecule type" value="Genomic_DNA"/>
</dbReference>
<keyword evidence="3" id="KW-1185">Reference proteome</keyword>
<protein>
    <recommendedName>
        <fullName evidence="4">SAP domain-containing protein</fullName>
    </recommendedName>
</protein>
<reference evidence="2 3" key="1">
    <citation type="submission" date="2024-09" db="EMBL/GenBank/DDBJ databases">
        <title>Genome sequencing and assembly of Phytophthora oleae, isolate VK10A, causative agent of rot of olive drupes.</title>
        <authorList>
            <person name="Conti Taguali S."/>
            <person name="Riolo M."/>
            <person name="La Spada F."/>
            <person name="Cacciola S.O."/>
            <person name="Dionisio G."/>
        </authorList>
    </citation>
    <scope>NUCLEOTIDE SEQUENCE [LARGE SCALE GENOMIC DNA]</scope>
    <source>
        <strain evidence="2 3">VK10A</strain>
    </source>
</reference>
<evidence type="ECO:0000256" key="1">
    <source>
        <dbReference type="SAM" id="MobiDB-lite"/>
    </source>
</evidence>
<sequence>MQSMSELKDALAVLGVSTATGNLRGEARRDELAKRLHHAKMANGSIGFYENEDGEKEAKHLEKLSLSDLRSTLELRQISTQTTGLKGEARRRALIQRLMNSYSNMKQNGWTDAKASSRLGSSDEEEENDTKSETSAYSTATEFIFYDSKQQIDAKLESKTTELMPQLSLTRLTKQKDKPQIDVQNNPTSPSVEDLQRELFALRTQLHTSRQEQQQLVDKSLQNAGIHSPLSEISFKLQALEKEHRRLQENYFGHELVTCEMLSTNNNGTIRLELIQEDALLLVEKRQEALKRLAERTKEAMAVAKFYAGEMECGLSKSARQEEDKLLRKIRQLEVSLTSASSERALPSSQTRRKPSLLATASEIPVLTRCRSLSEGLRANVWDQMDSDERLQLSSELRSAASFHIRRDRVSLSISEGIGATPADKLGMKARFLEKTTRNRDQEEIS</sequence>
<dbReference type="AlphaFoldDB" id="A0ABD3EZ28"/>
<organism evidence="2 3">
    <name type="scientific">Phytophthora oleae</name>
    <dbReference type="NCBI Taxonomy" id="2107226"/>
    <lineage>
        <taxon>Eukaryota</taxon>
        <taxon>Sar</taxon>
        <taxon>Stramenopiles</taxon>
        <taxon>Oomycota</taxon>
        <taxon>Peronosporomycetes</taxon>
        <taxon>Peronosporales</taxon>
        <taxon>Peronosporaceae</taxon>
        <taxon>Phytophthora</taxon>
    </lineage>
</organism>
<feature type="region of interest" description="Disordered" evidence="1">
    <location>
        <begin position="107"/>
        <end position="135"/>
    </location>
</feature>
<evidence type="ECO:0000313" key="3">
    <source>
        <dbReference type="Proteomes" id="UP001632037"/>
    </source>
</evidence>
<feature type="region of interest" description="Disordered" evidence="1">
    <location>
        <begin position="171"/>
        <end position="193"/>
    </location>
</feature>
<name>A0ABD3EZ28_9STRA</name>